<protein>
    <submittedName>
        <fullName evidence="1">Uncharacterized protein</fullName>
    </submittedName>
</protein>
<dbReference type="EMBL" id="JARK01000261">
    <property type="protein sequence ID" value="EYC39358.1"/>
    <property type="molecule type" value="Genomic_DNA"/>
</dbReference>
<comment type="caution">
    <text evidence="1">The sequence shown here is derived from an EMBL/GenBank/DDBJ whole genome shotgun (WGS) entry which is preliminary data.</text>
</comment>
<gene>
    <name evidence="1" type="primary">Acey_s0661.g1282</name>
    <name evidence="1" type="ORF">Y032_0661g1282</name>
</gene>
<name>A0A016WK02_9BILA</name>
<reference evidence="2" key="1">
    <citation type="journal article" date="2015" name="Nat. Genet.">
        <title>The genome and transcriptome of the zoonotic hookworm Ancylostoma ceylanicum identify infection-specific gene families.</title>
        <authorList>
            <person name="Schwarz E.M."/>
            <person name="Hu Y."/>
            <person name="Antoshechkin I."/>
            <person name="Miller M.M."/>
            <person name="Sternberg P.W."/>
            <person name="Aroian R.V."/>
        </authorList>
    </citation>
    <scope>NUCLEOTIDE SEQUENCE</scope>
    <source>
        <strain evidence="2">HY135</strain>
    </source>
</reference>
<dbReference type="Proteomes" id="UP000024635">
    <property type="component" value="Unassembled WGS sequence"/>
</dbReference>
<keyword evidence="2" id="KW-1185">Reference proteome</keyword>
<sequence length="89" mass="9861">MPRLLLLPTVDLHIASEVVRHLHRTHQKGGSWKVVFCNIISFTYGCSASRERSIEPLLLIAGLAYSSVGDTGGESTLPHEWVAEFSEKN</sequence>
<organism evidence="1 2">
    <name type="scientific">Ancylostoma ceylanicum</name>
    <dbReference type="NCBI Taxonomy" id="53326"/>
    <lineage>
        <taxon>Eukaryota</taxon>
        <taxon>Metazoa</taxon>
        <taxon>Ecdysozoa</taxon>
        <taxon>Nematoda</taxon>
        <taxon>Chromadorea</taxon>
        <taxon>Rhabditida</taxon>
        <taxon>Rhabditina</taxon>
        <taxon>Rhabditomorpha</taxon>
        <taxon>Strongyloidea</taxon>
        <taxon>Ancylostomatidae</taxon>
        <taxon>Ancylostomatinae</taxon>
        <taxon>Ancylostoma</taxon>
    </lineage>
</organism>
<evidence type="ECO:0000313" key="1">
    <source>
        <dbReference type="EMBL" id="EYC39358.1"/>
    </source>
</evidence>
<dbReference type="AlphaFoldDB" id="A0A016WK02"/>
<proteinExistence type="predicted"/>
<evidence type="ECO:0000313" key="2">
    <source>
        <dbReference type="Proteomes" id="UP000024635"/>
    </source>
</evidence>
<accession>A0A016WK02</accession>